<evidence type="ECO:0000313" key="2">
    <source>
        <dbReference type="Proteomes" id="UP000008144"/>
    </source>
</evidence>
<accession>H2XTS4</accession>
<organism evidence="1 2">
    <name type="scientific">Ciona intestinalis</name>
    <name type="common">Transparent sea squirt</name>
    <name type="synonym">Ascidia intestinalis</name>
    <dbReference type="NCBI Taxonomy" id="7719"/>
    <lineage>
        <taxon>Eukaryota</taxon>
        <taxon>Metazoa</taxon>
        <taxon>Chordata</taxon>
        <taxon>Tunicata</taxon>
        <taxon>Ascidiacea</taxon>
        <taxon>Phlebobranchia</taxon>
        <taxon>Cionidae</taxon>
        <taxon>Ciona</taxon>
    </lineage>
</organism>
<dbReference type="AlphaFoldDB" id="H2XTS4"/>
<dbReference type="InParanoid" id="H2XTS4"/>
<name>H2XTS4_CIOIN</name>
<evidence type="ECO:0000313" key="1">
    <source>
        <dbReference type="Ensembl" id="ENSCINP00000033058.1"/>
    </source>
</evidence>
<dbReference type="Ensembl" id="ENSCINT00000032936.1">
    <property type="protein sequence ID" value="ENSCINP00000033058.1"/>
    <property type="gene ID" value="ENSCING00000022229.1"/>
</dbReference>
<keyword evidence="2" id="KW-1185">Reference proteome</keyword>
<reference evidence="2" key="1">
    <citation type="journal article" date="2002" name="Science">
        <title>The draft genome of Ciona intestinalis: insights into chordate and vertebrate origins.</title>
        <authorList>
            <person name="Dehal P."/>
            <person name="Satou Y."/>
            <person name="Campbell R.K."/>
            <person name="Chapman J."/>
            <person name="Degnan B."/>
            <person name="De Tomaso A."/>
            <person name="Davidson B."/>
            <person name="Di Gregorio A."/>
            <person name="Gelpke M."/>
            <person name="Goodstein D.M."/>
            <person name="Harafuji N."/>
            <person name="Hastings K.E."/>
            <person name="Ho I."/>
            <person name="Hotta K."/>
            <person name="Huang W."/>
            <person name="Kawashima T."/>
            <person name="Lemaire P."/>
            <person name="Martinez D."/>
            <person name="Meinertzhagen I.A."/>
            <person name="Necula S."/>
            <person name="Nonaka M."/>
            <person name="Putnam N."/>
            <person name="Rash S."/>
            <person name="Saiga H."/>
            <person name="Satake M."/>
            <person name="Terry A."/>
            <person name="Yamada L."/>
            <person name="Wang H.G."/>
            <person name="Awazu S."/>
            <person name="Azumi K."/>
            <person name="Boore J."/>
            <person name="Branno M."/>
            <person name="Chin-Bow S."/>
            <person name="DeSantis R."/>
            <person name="Doyle S."/>
            <person name="Francino P."/>
            <person name="Keys D.N."/>
            <person name="Haga S."/>
            <person name="Hayashi H."/>
            <person name="Hino K."/>
            <person name="Imai K.S."/>
            <person name="Inaba K."/>
            <person name="Kano S."/>
            <person name="Kobayashi K."/>
            <person name="Kobayashi M."/>
            <person name="Lee B.I."/>
            <person name="Makabe K.W."/>
            <person name="Manohar C."/>
            <person name="Matassi G."/>
            <person name="Medina M."/>
            <person name="Mochizuki Y."/>
            <person name="Mount S."/>
            <person name="Morishita T."/>
            <person name="Miura S."/>
            <person name="Nakayama A."/>
            <person name="Nishizaka S."/>
            <person name="Nomoto H."/>
            <person name="Ohta F."/>
            <person name="Oishi K."/>
            <person name="Rigoutsos I."/>
            <person name="Sano M."/>
            <person name="Sasaki A."/>
            <person name="Sasakura Y."/>
            <person name="Shoguchi E."/>
            <person name="Shin-i T."/>
            <person name="Spagnuolo A."/>
            <person name="Stainier D."/>
            <person name="Suzuki M.M."/>
            <person name="Tassy O."/>
            <person name="Takatori N."/>
            <person name="Tokuoka M."/>
            <person name="Yagi K."/>
            <person name="Yoshizaki F."/>
            <person name="Wada S."/>
            <person name="Zhang C."/>
            <person name="Hyatt P.D."/>
            <person name="Larimer F."/>
            <person name="Detter C."/>
            <person name="Doggett N."/>
            <person name="Glavina T."/>
            <person name="Hawkins T."/>
            <person name="Richardson P."/>
            <person name="Lucas S."/>
            <person name="Kohara Y."/>
            <person name="Levine M."/>
            <person name="Satoh N."/>
            <person name="Rokhsar D.S."/>
        </authorList>
    </citation>
    <scope>NUCLEOTIDE SEQUENCE [LARGE SCALE GENOMIC DNA]</scope>
</reference>
<dbReference type="GeneTree" id="ENSGT00940000169530"/>
<reference evidence="1" key="3">
    <citation type="submission" date="2025-09" db="UniProtKB">
        <authorList>
            <consortium name="Ensembl"/>
        </authorList>
    </citation>
    <scope>IDENTIFICATION</scope>
</reference>
<dbReference type="Proteomes" id="UP000008144">
    <property type="component" value="Unassembled WGS sequence"/>
</dbReference>
<sequence length="100" mass="11360">MNHPMEKKRLMAHPTLEGLVFTSRNLIGLSRQLLQCTKLKYVCLHSFTQDVLESFFGNLRQLGRRSANPDVSQVAYGLQHITQRKIIKKIKGGNTTHGTI</sequence>
<dbReference type="HOGENOM" id="CLU_162103_0_0_1"/>
<proteinExistence type="predicted"/>
<protein>
    <submittedName>
        <fullName evidence="1">Uncharacterized protein</fullName>
    </submittedName>
</protein>
<reference evidence="1" key="2">
    <citation type="submission" date="2025-08" db="UniProtKB">
        <authorList>
            <consortium name="Ensembl"/>
        </authorList>
    </citation>
    <scope>IDENTIFICATION</scope>
</reference>